<dbReference type="EMBL" id="BMNE01000002">
    <property type="protein sequence ID" value="GGN75790.1"/>
    <property type="molecule type" value="Genomic_DNA"/>
</dbReference>
<keyword evidence="2" id="KW-1185">Reference proteome</keyword>
<dbReference type="Proteomes" id="UP000658127">
    <property type="component" value="Unassembled WGS sequence"/>
</dbReference>
<evidence type="ECO:0000313" key="1">
    <source>
        <dbReference type="EMBL" id="GGN75790.1"/>
    </source>
</evidence>
<gene>
    <name evidence="1" type="ORF">GCM10011610_20440</name>
</gene>
<comment type="caution">
    <text evidence="1">The sequence shown here is derived from an EMBL/GenBank/DDBJ whole genome shotgun (WGS) entry which is preliminary data.</text>
</comment>
<sequence>MSEIFKVDPDAVDTFAASLKTLAEANANVATYLEKWLVLDSTVWGDGGLIRTGLSAVGEAHSKLAPNYATLGTLAEAAATELTKVAQVYRTTDKALADELDRTYPAGGQS</sequence>
<organism evidence="1 2">
    <name type="scientific">Nocardia rhizosphaerihabitans</name>
    <dbReference type="NCBI Taxonomy" id="1691570"/>
    <lineage>
        <taxon>Bacteria</taxon>
        <taxon>Bacillati</taxon>
        <taxon>Actinomycetota</taxon>
        <taxon>Actinomycetes</taxon>
        <taxon>Mycobacteriales</taxon>
        <taxon>Nocardiaceae</taxon>
        <taxon>Nocardia</taxon>
    </lineage>
</organism>
<protein>
    <recommendedName>
        <fullName evidence="3">ESX-1 secretion-associated protein</fullName>
    </recommendedName>
</protein>
<reference evidence="2" key="1">
    <citation type="journal article" date="2019" name="Int. J. Syst. Evol. Microbiol.">
        <title>The Global Catalogue of Microorganisms (GCM) 10K type strain sequencing project: providing services to taxonomists for standard genome sequencing and annotation.</title>
        <authorList>
            <consortium name="The Broad Institute Genomics Platform"/>
            <consortium name="The Broad Institute Genome Sequencing Center for Infectious Disease"/>
            <person name="Wu L."/>
            <person name="Ma J."/>
        </authorList>
    </citation>
    <scope>NUCLEOTIDE SEQUENCE [LARGE SCALE GENOMIC DNA]</scope>
    <source>
        <strain evidence="2">CGMCC 4.7329</strain>
    </source>
</reference>
<dbReference type="RefSeq" id="WP_189026398.1">
    <property type="nucleotide sequence ID" value="NZ_BMNE01000002.1"/>
</dbReference>
<proteinExistence type="predicted"/>
<accession>A0ABQ2K9D5</accession>
<evidence type="ECO:0000313" key="2">
    <source>
        <dbReference type="Proteomes" id="UP000658127"/>
    </source>
</evidence>
<name>A0ABQ2K9D5_9NOCA</name>
<evidence type="ECO:0008006" key="3">
    <source>
        <dbReference type="Google" id="ProtNLM"/>
    </source>
</evidence>